<evidence type="ECO:0000313" key="14">
    <source>
        <dbReference type="Proteomes" id="UP000494245"/>
    </source>
</evidence>
<keyword evidence="14" id="KW-1185">Reference proteome</keyword>
<keyword evidence="6 13" id="KW-0418">Kinase</keyword>
<evidence type="ECO:0000256" key="1">
    <source>
        <dbReference type="ARBA" id="ARBA00000085"/>
    </source>
</evidence>
<evidence type="ECO:0000256" key="9">
    <source>
        <dbReference type="SAM" id="Phobius"/>
    </source>
</evidence>
<gene>
    <name evidence="13" type="primary">kinE_3</name>
    <name evidence="13" type="ORF">NNJEOMEG_00393</name>
</gene>
<evidence type="ECO:0000259" key="10">
    <source>
        <dbReference type="PROSITE" id="PS50109"/>
    </source>
</evidence>
<dbReference type="SUPFAM" id="SSF47384">
    <property type="entry name" value="Homodimeric domain of signal transducing histidine kinase"/>
    <property type="match status" value="1"/>
</dbReference>
<dbReference type="Gene3D" id="1.10.287.130">
    <property type="match status" value="1"/>
</dbReference>
<dbReference type="InterPro" id="IPR003661">
    <property type="entry name" value="HisK_dim/P_dom"/>
</dbReference>
<keyword evidence="7" id="KW-0067">ATP-binding</keyword>
<organism evidence="13 14">
    <name type="scientific">Fundidesulfovibrio magnetotacticus</name>
    <dbReference type="NCBI Taxonomy" id="2730080"/>
    <lineage>
        <taxon>Bacteria</taxon>
        <taxon>Pseudomonadati</taxon>
        <taxon>Thermodesulfobacteriota</taxon>
        <taxon>Desulfovibrionia</taxon>
        <taxon>Desulfovibrionales</taxon>
        <taxon>Desulfovibrionaceae</taxon>
        <taxon>Fundidesulfovibrio</taxon>
    </lineage>
</organism>
<feature type="transmembrane region" description="Helical" evidence="9">
    <location>
        <begin position="12"/>
        <end position="33"/>
    </location>
</feature>
<keyword evidence="8" id="KW-0902">Two-component regulatory system</keyword>
<dbReference type="PRINTS" id="PR00344">
    <property type="entry name" value="BCTRLSENSOR"/>
</dbReference>
<feature type="domain" description="PAS" evidence="11">
    <location>
        <begin position="79"/>
        <end position="153"/>
    </location>
</feature>
<dbReference type="GO" id="GO:0006355">
    <property type="term" value="P:regulation of DNA-templated transcription"/>
    <property type="evidence" value="ECO:0007669"/>
    <property type="project" value="InterPro"/>
</dbReference>
<dbReference type="InterPro" id="IPR001610">
    <property type="entry name" value="PAC"/>
</dbReference>
<dbReference type="InterPro" id="IPR013656">
    <property type="entry name" value="PAS_4"/>
</dbReference>
<feature type="domain" description="PAS" evidence="11">
    <location>
        <begin position="206"/>
        <end position="247"/>
    </location>
</feature>
<dbReference type="SMART" id="SM00091">
    <property type="entry name" value="PAS"/>
    <property type="match status" value="4"/>
</dbReference>
<dbReference type="NCBIfam" id="TIGR00229">
    <property type="entry name" value="sensory_box"/>
    <property type="match status" value="4"/>
</dbReference>
<feature type="domain" description="PAC" evidence="12">
    <location>
        <begin position="278"/>
        <end position="330"/>
    </location>
</feature>
<dbReference type="InterPro" id="IPR035965">
    <property type="entry name" value="PAS-like_dom_sf"/>
</dbReference>
<dbReference type="InterPro" id="IPR000014">
    <property type="entry name" value="PAS"/>
</dbReference>
<feature type="domain" description="PAS" evidence="11">
    <location>
        <begin position="470"/>
        <end position="545"/>
    </location>
</feature>
<dbReference type="InterPro" id="IPR005467">
    <property type="entry name" value="His_kinase_dom"/>
</dbReference>
<dbReference type="Pfam" id="PF08448">
    <property type="entry name" value="PAS_4"/>
    <property type="match status" value="2"/>
</dbReference>
<dbReference type="SUPFAM" id="SSF55874">
    <property type="entry name" value="ATPase domain of HSP90 chaperone/DNA topoisomerase II/histidine kinase"/>
    <property type="match status" value="1"/>
</dbReference>
<feature type="transmembrane region" description="Helical" evidence="9">
    <location>
        <begin position="45"/>
        <end position="62"/>
    </location>
</feature>
<evidence type="ECO:0000256" key="3">
    <source>
        <dbReference type="ARBA" id="ARBA00022553"/>
    </source>
</evidence>
<dbReference type="GO" id="GO:0000155">
    <property type="term" value="F:phosphorelay sensor kinase activity"/>
    <property type="evidence" value="ECO:0007669"/>
    <property type="project" value="InterPro"/>
</dbReference>
<reference evidence="13 14" key="2">
    <citation type="submission" date="2020-05" db="EMBL/GenBank/DDBJ databases">
        <title>Draft genome sequence of Desulfovibrio sp. strainFSS-1.</title>
        <authorList>
            <person name="Shimoshige H."/>
            <person name="Kobayashi H."/>
            <person name="Maekawa T."/>
        </authorList>
    </citation>
    <scope>NUCLEOTIDE SEQUENCE [LARGE SCALE GENOMIC DNA]</scope>
    <source>
        <strain evidence="13 14">SIID29052-01</strain>
    </source>
</reference>
<sequence length="858" mass="95184">MIQSRAAKVALMYLILSVLWIVFSDAVVSSLFSGSPDGLHWAQTLKGWFFVSLSAALILVVIRRGDERVKAHLAEIEDSRERFRTIFDSVSDVLFILDVSDGAILDVNRRALDTYGYARDEMLSRSVEQLSSGEAPYTQAGAQALLRRAAAGETVVTPWRARTRDGLLFWLEVSIRRAILDGRDVAIVSGRDITQRRHDEEALRESEARYRSVLDNISDVYYRTDKGGSLVMFSPSGASLLGYASVEEMLGRSASSFYAHPHERDNFLATLARTGEVRDYEVTLVRKDGSPVVVSTSSAFYRDDEGEVLGVEGIFRDITTRKQAEEALRESEQRASEIFNFAPDATFVIDRQGRVIAWNRAMEEMSGVKAADMLGKGDHEYSLPIYGKRRPMLIDLVFLPDEQVRREYDFVRSVGDRVVAETTAPVRGVPTALWGVAAPLYDSRGEVVGAIESIRDVTDYKAIERTLRETRNLFNNILESMPSAIIGLDARGMVTHWNKGAGELCGQEAPKALGSPLSRVCDWLDREARPALESAQGERRLLVETVRPEDGGQPRFYDVMVYPLLTDGEQGAVLRVDDVTHKLRLEEMMVQTEKMMSVGGLAAGMAHEINNPLGGILQGVQNIRRRLSPELAANKAAAREAGVDLAAMQDYFRLRGVLEFLDSIRQSGERAARIVGNMLGFSRRSQSPGVPSSLEELLENSLELAATDYDLKKKYDFKRIEIVREYEPDMPKVPCSPMEIEQVILNLLRNAAQAMGSHPAQGAPPRLMLRLRREADMAVLEVEDNGPGMSEEVRRKAFEPFFSTKPPGEGTGLGLSVSFFIVSAHRGSIFVLSQPGQGCRFVIRLPLEAAPSASHSAD</sequence>
<dbReference type="PROSITE" id="PS50113">
    <property type="entry name" value="PAC"/>
    <property type="match status" value="2"/>
</dbReference>
<evidence type="ECO:0000313" key="13">
    <source>
        <dbReference type="EMBL" id="GFK92568.1"/>
    </source>
</evidence>
<dbReference type="SMART" id="SM00086">
    <property type="entry name" value="PAC"/>
    <property type="match status" value="2"/>
</dbReference>
<name>A0A6V8LQF1_9BACT</name>
<feature type="domain" description="PAC" evidence="12">
    <location>
        <begin position="404"/>
        <end position="469"/>
    </location>
</feature>
<dbReference type="InterPro" id="IPR036890">
    <property type="entry name" value="HATPase_C_sf"/>
</dbReference>
<dbReference type="PANTHER" id="PTHR43065:SF42">
    <property type="entry name" value="TWO-COMPONENT SENSOR PPRA"/>
    <property type="match status" value="1"/>
</dbReference>
<keyword evidence="9" id="KW-1133">Transmembrane helix</keyword>
<evidence type="ECO:0000256" key="4">
    <source>
        <dbReference type="ARBA" id="ARBA00022679"/>
    </source>
</evidence>
<feature type="domain" description="Histidine kinase" evidence="10">
    <location>
        <begin position="604"/>
        <end position="849"/>
    </location>
</feature>
<comment type="caution">
    <text evidence="13">The sequence shown here is derived from an EMBL/GenBank/DDBJ whole genome shotgun (WGS) entry which is preliminary data.</text>
</comment>
<dbReference type="SMART" id="SM00388">
    <property type="entry name" value="HisKA"/>
    <property type="match status" value="1"/>
</dbReference>
<feature type="domain" description="PAS" evidence="11">
    <location>
        <begin position="331"/>
        <end position="376"/>
    </location>
</feature>
<dbReference type="CDD" id="cd00130">
    <property type="entry name" value="PAS"/>
    <property type="match status" value="3"/>
</dbReference>
<dbReference type="Pfam" id="PF00989">
    <property type="entry name" value="PAS"/>
    <property type="match status" value="1"/>
</dbReference>
<dbReference type="InterPro" id="IPR036097">
    <property type="entry name" value="HisK_dim/P_sf"/>
</dbReference>
<reference evidence="13 14" key="1">
    <citation type="submission" date="2020-04" db="EMBL/GenBank/DDBJ databases">
        <authorList>
            <consortium name="Desulfovibrio sp. FSS-1 genome sequencing consortium"/>
            <person name="Shimoshige H."/>
            <person name="Kobayashi H."/>
            <person name="Maekawa T."/>
        </authorList>
    </citation>
    <scope>NUCLEOTIDE SEQUENCE [LARGE SCALE GENOMIC DNA]</scope>
    <source>
        <strain evidence="13 14">SIID29052-01</strain>
    </source>
</reference>
<dbReference type="CDD" id="cd00082">
    <property type="entry name" value="HisKA"/>
    <property type="match status" value="1"/>
</dbReference>
<dbReference type="Gene3D" id="3.30.565.10">
    <property type="entry name" value="Histidine kinase-like ATPase, C-terminal domain"/>
    <property type="match status" value="1"/>
</dbReference>
<evidence type="ECO:0000256" key="6">
    <source>
        <dbReference type="ARBA" id="ARBA00022777"/>
    </source>
</evidence>
<proteinExistence type="predicted"/>
<dbReference type="SUPFAM" id="SSF55785">
    <property type="entry name" value="PYP-like sensor domain (PAS domain)"/>
    <property type="match status" value="4"/>
</dbReference>
<keyword evidence="4 13" id="KW-0808">Transferase</keyword>
<dbReference type="GO" id="GO:0005524">
    <property type="term" value="F:ATP binding"/>
    <property type="evidence" value="ECO:0007669"/>
    <property type="project" value="UniProtKB-KW"/>
</dbReference>
<keyword evidence="9" id="KW-0812">Transmembrane</keyword>
<dbReference type="InterPro" id="IPR003594">
    <property type="entry name" value="HATPase_dom"/>
</dbReference>
<evidence type="ECO:0000259" key="12">
    <source>
        <dbReference type="PROSITE" id="PS50113"/>
    </source>
</evidence>
<protein>
    <recommendedName>
        <fullName evidence="2">histidine kinase</fullName>
        <ecNumber evidence="2">2.7.13.3</ecNumber>
    </recommendedName>
</protein>
<keyword evidence="9" id="KW-0472">Membrane</keyword>
<dbReference type="EC" id="2.7.13.3" evidence="2"/>
<keyword evidence="5" id="KW-0547">Nucleotide-binding</keyword>
<evidence type="ECO:0000259" key="11">
    <source>
        <dbReference type="PROSITE" id="PS50112"/>
    </source>
</evidence>
<dbReference type="Pfam" id="PF13426">
    <property type="entry name" value="PAS_9"/>
    <property type="match status" value="1"/>
</dbReference>
<keyword evidence="3" id="KW-0597">Phosphoprotein</keyword>
<comment type="catalytic activity">
    <reaction evidence="1">
        <text>ATP + protein L-histidine = ADP + protein N-phospho-L-histidine.</text>
        <dbReference type="EC" id="2.7.13.3"/>
    </reaction>
</comment>
<dbReference type="EMBL" id="BLTE01000001">
    <property type="protein sequence ID" value="GFK92568.1"/>
    <property type="molecule type" value="Genomic_DNA"/>
</dbReference>
<dbReference type="PROSITE" id="PS50109">
    <property type="entry name" value="HIS_KIN"/>
    <property type="match status" value="1"/>
</dbReference>
<dbReference type="InterPro" id="IPR013767">
    <property type="entry name" value="PAS_fold"/>
</dbReference>
<evidence type="ECO:0000256" key="2">
    <source>
        <dbReference type="ARBA" id="ARBA00012438"/>
    </source>
</evidence>
<dbReference type="AlphaFoldDB" id="A0A6V8LQF1"/>
<dbReference type="Pfam" id="PF02518">
    <property type="entry name" value="HATPase_c"/>
    <property type="match status" value="1"/>
</dbReference>
<evidence type="ECO:0000256" key="7">
    <source>
        <dbReference type="ARBA" id="ARBA00022840"/>
    </source>
</evidence>
<accession>A0A6V8LQF1</accession>
<dbReference type="SMART" id="SM00387">
    <property type="entry name" value="HATPase_c"/>
    <property type="match status" value="1"/>
</dbReference>
<dbReference type="Gene3D" id="3.30.450.20">
    <property type="entry name" value="PAS domain"/>
    <property type="match status" value="4"/>
</dbReference>
<dbReference type="InterPro" id="IPR000700">
    <property type="entry name" value="PAS-assoc_C"/>
</dbReference>
<dbReference type="InterPro" id="IPR004358">
    <property type="entry name" value="Sig_transdc_His_kin-like_C"/>
</dbReference>
<dbReference type="Proteomes" id="UP000494245">
    <property type="component" value="Unassembled WGS sequence"/>
</dbReference>
<dbReference type="PANTHER" id="PTHR43065">
    <property type="entry name" value="SENSOR HISTIDINE KINASE"/>
    <property type="match status" value="1"/>
</dbReference>
<evidence type="ECO:0000256" key="8">
    <source>
        <dbReference type="ARBA" id="ARBA00023012"/>
    </source>
</evidence>
<evidence type="ECO:0000256" key="5">
    <source>
        <dbReference type="ARBA" id="ARBA00022741"/>
    </source>
</evidence>
<dbReference type="PROSITE" id="PS50112">
    <property type="entry name" value="PAS"/>
    <property type="match status" value="4"/>
</dbReference>